<keyword evidence="1" id="KW-0812">Transmembrane</keyword>
<reference evidence="2" key="1">
    <citation type="journal article" date="2022" name="Int. J. Syst. Evol. Microbiol.">
        <title>Pseudomonas aegrilactucae sp. nov. and Pseudomonas morbosilactucae sp. nov., pathogens causing bacterial rot of lettuce in Japan.</title>
        <authorList>
            <person name="Sawada H."/>
            <person name="Fujikawa T."/>
            <person name="Satou M."/>
        </authorList>
    </citation>
    <scope>NUCLEOTIDE SEQUENCE</scope>
    <source>
        <strain evidence="2">0166_1</strain>
    </source>
</reference>
<name>A0A9E6Y0N9_9ACTN</name>
<accession>A0A9E6Y0N9</accession>
<dbReference type="RefSeq" id="WP_259311517.1">
    <property type="nucleotide sequence ID" value="NZ_CP087164.1"/>
</dbReference>
<keyword evidence="1" id="KW-0472">Membrane</keyword>
<gene>
    <name evidence="2" type="ORF">DSM104329_03878</name>
</gene>
<protein>
    <submittedName>
        <fullName evidence="2">Uncharacterized protein</fullName>
    </submittedName>
</protein>
<dbReference type="Proteomes" id="UP001162834">
    <property type="component" value="Chromosome"/>
</dbReference>
<proteinExistence type="predicted"/>
<evidence type="ECO:0000256" key="1">
    <source>
        <dbReference type="SAM" id="Phobius"/>
    </source>
</evidence>
<feature type="transmembrane region" description="Helical" evidence="1">
    <location>
        <begin position="5"/>
        <end position="26"/>
    </location>
</feature>
<organism evidence="2 3">
    <name type="scientific">Capillimicrobium parvum</name>
    <dbReference type="NCBI Taxonomy" id="2884022"/>
    <lineage>
        <taxon>Bacteria</taxon>
        <taxon>Bacillati</taxon>
        <taxon>Actinomycetota</taxon>
        <taxon>Thermoleophilia</taxon>
        <taxon>Solirubrobacterales</taxon>
        <taxon>Capillimicrobiaceae</taxon>
        <taxon>Capillimicrobium</taxon>
    </lineage>
</organism>
<dbReference type="AlphaFoldDB" id="A0A9E6Y0N9"/>
<sequence>MLRNAFWVVSLLVLGVYAFFVALGAWDPGEVLPLTIAMGVLVVLWTGHVWIRRRAPQERDPRLIHARERRGF</sequence>
<dbReference type="EMBL" id="CP087164">
    <property type="protein sequence ID" value="UGS37462.1"/>
    <property type="molecule type" value="Genomic_DNA"/>
</dbReference>
<dbReference type="KEGG" id="sbae:DSM104329_03878"/>
<evidence type="ECO:0000313" key="3">
    <source>
        <dbReference type="Proteomes" id="UP001162834"/>
    </source>
</evidence>
<keyword evidence="3" id="KW-1185">Reference proteome</keyword>
<feature type="transmembrane region" description="Helical" evidence="1">
    <location>
        <begin position="32"/>
        <end position="51"/>
    </location>
</feature>
<keyword evidence="1" id="KW-1133">Transmembrane helix</keyword>
<evidence type="ECO:0000313" key="2">
    <source>
        <dbReference type="EMBL" id="UGS37462.1"/>
    </source>
</evidence>